<proteinExistence type="inferred from homology"/>
<comment type="subcellular location">
    <subcellularLocation>
        <location evidence="1">Membrane</location>
        <topology evidence="1">Lipid-anchor</topology>
    </subcellularLocation>
</comment>
<evidence type="ECO:0000256" key="4">
    <source>
        <dbReference type="ARBA" id="ARBA00022729"/>
    </source>
</evidence>
<dbReference type="PANTHER" id="PTHR35789:SF1">
    <property type="entry name" value="SPORE GERMINATION PROTEIN B3"/>
    <property type="match status" value="1"/>
</dbReference>
<evidence type="ECO:0000313" key="10">
    <source>
        <dbReference type="EMBL" id="TLS37134.1"/>
    </source>
</evidence>
<keyword evidence="5" id="KW-0472">Membrane</keyword>
<keyword evidence="7" id="KW-0449">Lipoprotein</keyword>
<evidence type="ECO:0000256" key="7">
    <source>
        <dbReference type="ARBA" id="ARBA00023288"/>
    </source>
</evidence>
<feature type="domain" description="Spore germination GerAC-like C-terminal" evidence="8">
    <location>
        <begin position="223"/>
        <end position="383"/>
    </location>
</feature>
<name>A0A5R9F9A7_9BACL</name>
<dbReference type="Pfam" id="PF25198">
    <property type="entry name" value="Spore_GerAC_N"/>
    <property type="match status" value="1"/>
</dbReference>
<dbReference type="EMBL" id="SWLG01000007">
    <property type="protein sequence ID" value="TLS37134.1"/>
    <property type="molecule type" value="Genomic_DNA"/>
</dbReference>
<evidence type="ECO:0000256" key="6">
    <source>
        <dbReference type="ARBA" id="ARBA00023139"/>
    </source>
</evidence>
<feature type="domain" description="Spore germination protein N-terminal" evidence="9">
    <location>
        <begin position="21"/>
        <end position="204"/>
    </location>
</feature>
<evidence type="ECO:0000259" key="9">
    <source>
        <dbReference type="Pfam" id="PF25198"/>
    </source>
</evidence>
<reference evidence="10 11" key="1">
    <citation type="submission" date="2019-04" db="EMBL/GenBank/DDBJ databases">
        <title>Bacillus caeni sp. nov., a bacterium isolated from mangrove sediment.</title>
        <authorList>
            <person name="Huang H."/>
            <person name="Mo K."/>
            <person name="Hu Y."/>
        </authorList>
    </citation>
    <scope>NUCLEOTIDE SEQUENCE [LARGE SCALE GENOMIC DNA]</scope>
    <source>
        <strain evidence="10 11">HB172195</strain>
    </source>
</reference>
<dbReference type="OrthoDB" id="2380468at2"/>
<dbReference type="InterPro" id="IPR046953">
    <property type="entry name" value="Spore_GerAC-like_C"/>
</dbReference>
<comment type="similarity">
    <text evidence="2">Belongs to the GerABKC lipoprotein family.</text>
</comment>
<dbReference type="InterPro" id="IPR008844">
    <property type="entry name" value="Spore_GerAC-like"/>
</dbReference>
<evidence type="ECO:0000256" key="2">
    <source>
        <dbReference type="ARBA" id="ARBA00007886"/>
    </source>
</evidence>
<dbReference type="GO" id="GO:0009847">
    <property type="term" value="P:spore germination"/>
    <property type="evidence" value="ECO:0007669"/>
    <property type="project" value="InterPro"/>
</dbReference>
<dbReference type="Gene3D" id="3.30.300.210">
    <property type="entry name" value="Nutrient germinant receptor protein C, domain 3"/>
    <property type="match status" value="1"/>
</dbReference>
<dbReference type="Pfam" id="PF05504">
    <property type="entry name" value="Spore_GerAC"/>
    <property type="match status" value="1"/>
</dbReference>
<keyword evidence="11" id="KW-1185">Reference proteome</keyword>
<evidence type="ECO:0000313" key="11">
    <source>
        <dbReference type="Proteomes" id="UP000308230"/>
    </source>
</evidence>
<keyword evidence="3" id="KW-0309">Germination</keyword>
<dbReference type="PANTHER" id="PTHR35789">
    <property type="entry name" value="SPORE GERMINATION PROTEIN B3"/>
    <property type="match status" value="1"/>
</dbReference>
<keyword evidence="6" id="KW-0564">Palmitate</keyword>
<dbReference type="GO" id="GO:0016020">
    <property type="term" value="C:membrane"/>
    <property type="evidence" value="ECO:0007669"/>
    <property type="project" value="UniProtKB-SubCell"/>
</dbReference>
<sequence>MIRKLFFIILLPLVFLSGCWDVDEIDRMLYIHAVGVDYKDGYYYLYGQLLNVKSSGTSSSSKGNGQAGGGQVPAIVGIGKGKTVDEAAFDFYKNLPRRLFWGHLSAIIFSEEALKQKDVVFSTLDVFDRYRETRYTLWISTTPDSVEKLLSSVFLTDISPLQTRISDPMHSYEQNSFIQPKRLKDFLLELNEPSFTAILPLIEVVDSYWKDGGKTTSPGLRINGVSLVSKKDGFNGTLTGTAVKGLRWLTPEAGRNDLMIFSDGSPVASIVFEKPKLKIVPEVKDGNVRFNLKVEMKGTVSELFQEKSEKTLNQLASKAIKKEIKHTYQAALDKNVDIYKITEQLYRTNPKEWKKVTLDGNINPLKSDSLNKIEVKAKINTTGKIELKRPE</sequence>
<dbReference type="Proteomes" id="UP000308230">
    <property type="component" value="Unassembled WGS sequence"/>
</dbReference>
<evidence type="ECO:0000256" key="1">
    <source>
        <dbReference type="ARBA" id="ARBA00004635"/>
    </source>
</evidence>
<comment type="caution">
    <text evidence="10">The sequence shown here is derived from an EMBL/GenBank/DDBJ whole genome shotgun (WGS) entry which is preliminary data.</text>
</comment>
<dbReference type="InterPro" id="IPR057336">
    <property type="entry name" value="GerAC_N"/>
</dbReference>
<dbReference type="AlphaFoldDB" id="A0A5R9F9A7"/>
<organism evidence="10 11">
    <name type="scientific">Exobacillus caeni</name>
    <dbReference type="NCBI Taxonomy" id="2574798"/>
    <lineage>
        <taxon>Bacteria</taxon>
        <taxon>Bacillati</taxon>
        <taxon>Bacillota</taxon>
        <taxon>Bacilli</taxon>
        <taxon>Bacillales</taxon>
        <taxon>Guptibacillaceae</taxon>
        <taxon>Exobacillus</taxon>
    </lineage>
</organism>
<evidence type="ECO:0000256" key="3">
    <source>
        <dbReference type="ARBA" id="ARBA00022544"/>
    </source>
</evidence>
<keyword evidence="4" id="KW-0732">Signal</keyword>
<dbReference type="NCBIfam" id="TIGR02887">
    <property type="entry name" value="spore_ger_x_C"/>
    <property type="match status" value="1"/>
</dbReference>
<accession>A0A5R9F9A7</accession>
<gene>
    <name evidence="10" type="ORF">FCL54_11440</name>
</gene>
<dbReference type="PROSITE" id="PS51257">
    <property type="entry name" value="PROKAR_LIPOPROTEIN"/>
    <property type="match status" value="1"/>
</dbReference>
<dbReference type="RefSeq" id="WP_138126518.1">
    <property type="nucleotide sequence ID" value="NZ_SWLG01000007.1"/>
</dbReference>
<evidence type="ECO:0000256" key="5">
    <source>
        <dbReference type="ARBA" id="ARBA00023136"/>
    </source>
</evidence>
<dbReference type="InterPro" id="IPR038501">
    <property type="entry name" value="Spore_GerAC_C_sf"/>
</dbReference>
<evidence type="ECO:0000259" key="8">
    <source>
        <dbReference type="Pfam" id="PF05504"/>
    </source>
</evidence>
<protein>
    <submittedName>
        <fullName evidence="10">Ger(X)C family spore germination protein</fullName>
    </submittedName>
</protein>